<proteinExistence type="predicted"/>
<dbReference type="RefSeq" id="WP_118325882.1">
    <property type="nucleotide sequence ID" value="NZ_QRYH01000033.1"/>
</dbReference>
<dbReference type="Proteomes" id="UP000265489">
    <property type="component" value="Unassembled WGS sequence"/>
</dbReference>
<dbReference type="AlphaFoldDB" id="A0A395W767"/>
<name>A0A395W767_9FIRM</name>
<protein>
    <submittedName>
        <fullName evidence="1">Uncharacterized protein</fullName>
    </submittedName>
</protein>
<sequence length="66" mass="7531">MTIIRLFLLYHWLPKSLADHRCQSNATPIQVVVYRTGNECLEVIVGTPATLGELKVLIAKLFEYEN</sequence>
<evidence type="ECO:0000313" key="2">
    <source>
        <dbReference type="Proteomes" id="UP000265489"/>
    </source>
</evidence>
<comment type="caution">
    <text evidence="1">The sequence shown here is derived from an EMBL/GenBank/DDBJ whole genome shotgun (WGS) entry which is preliminary data.</text>
</comment>
<dbReference type="GeneID" id="66580619"/>
<gene>
    <name evidence="1" type="ORF">DWW32_11835</name>
</gene>
<reference evidence="1 2" key="1">
    <citation type="submission" date="2018-08" db="EMBL/GenBank/DDBJ databases">
        <title>A genome reference for cultivated species of the human gut microbiota.</title>
        <authorList>
            <person name="Zou Y."/>
            <person name="Xue W."/>
            <person name="Luo G."/>
        </authorList>
    </citation>
    <scope>NUCLEOTIDE SEQUENCE [LARGE SCALE GENOMIC DNA]</scope>
    <source>
        <strain evidence="1 2">AF15-20</strain>
    </source>
</reference>
<accession>A0A395W767</accession>
<organism evidence="1 2">
    <name type="scientific">Holdemanella biformis</name>
    <dbReference type="NCBI Taxonomy" id="1735"/>
    <lineage>
        <taxon>Bacteria</taxon>
        <taxon>Bacillati</taxon>
        <taxon>Bacillota</taxon>
        <taxon>Erysipelotrichia</taxon>
        <taxon>Erysipelotrichales</taxon>
        <taxon>Erysipelotrichaceae</taxon>
        <taxon>Holdemanella</taxon>
    </lineage>
</organism>
<dbReference type="EMBL" id="QRYQ01000032">
    <property type="protein sequence ID" value="RGU89298.1"/>
    <property type="molecule type" value="Genomic_DNA"/>
</dbReference>
<evidence type="ECO:0000313" key="1">
    <source>
        <dbReference type="EMBL" id="RGU89298.1"/>
    </source>
</evidence>